<protein>
    <submittedName>
        <fullName evidence="1">Uncharacterized protein</fullName>
    </submittedName>
</protein>
<name>A0A812ZQI5_9DINO</name>
<dbReference type="OrthoDB" id="408240at2759"/>
<reference evidence="1" key="1">
    <citation type="submission" date="2021-02" db="EMBL/GenBank/DDBJ databases">
        <authorList>
            <person name="Dougan E. K."/>
            <person name="Rhodes N."/>
            <person name="Thang M."/>
            <person name="Chan C."/>
        </authorList>
    </citation>
    <scope>NUCLEOTIDE SEQUENCE</scope>
</reference>
<dbReference type="EMBL" id="CAJNJA010048985">
    <property type="protein sequence ID" value="CAE7834688.1"/>
    <property type="molecule type" value="Genomic_DNA"/>
</dbReference>
<gene>
    <name evidence="1" type="ORF">SNEC2469_LOCUS25024</name>
</gene>
<sequence>MMECCKKVSEDEAHELVPGKGPIRVRVIFEMPMETRDWPGDFMLGLLVKNETQDKSVKTSIVKAQKYGWHDRAILDDYIPQDGINVYVYNKDKGGIDDGYVAKIEVPVEKFQEVLSPELMNADGDKHNVMVLCSVKIRFSAGEWMREISASAQLIDKGAELFVPGQPVLEKDSDS</sequence>
<evidence type="ECO:0000313" key="2">
    <source>
        <dbReference type="Proteomes" id="UP000601435"/>
    </source>
</evidence>
<dbReference type="Proteomes" id="UP000601435">
    <property type="component" value="Unassembled WGS sequence"/>
</dbReference>
<evidence type="ECO:0000313" key="1">
    <source>
        <dbReference type="EMBL" id="CAE7834688.1"/>
    </source>
</evidence>
<dbReference type="AlphaFoldDB" id="A0A812ZQI5"/>
<keyword evidence="2" id="KW-1185">Reference proteome</keyword>
<comment type="caution">
    <text evidence="1">The sequence shown here is derived from an EMBL/GenBank/DDBJ whole genome shotgun (WGS) entry which is preliminary data.</text>
</comment>
<organism evidence="1 2">
    <name type="scientific">Symbiodinium necroappetens</name>
    <dbReference type="NCBI Taxonomy" id="1628268"/>
    <lineage>
        <taxon>Eukaryota</taxon>
        <taxon>Sar</taxon>
        <taxon>Alveolata</taxon>
        <taxon>Dinophyceae</taxon>
        <taxon>Suessiales</taxon>
        <taxon>Symbiodiniaceae</taxon>
        <taxon>Symbiodinium</taxon>
    </lineage>
</organism>
<accession>A0A812ZQI5</accession>
<proteinExistence type="predicted"/>